<name>W8BVD2_CERCA</name>
<evidence type="ECO:0000256" key="1">
    <source>
        <dbReference type="SAM" id="MobiDB-lite"/>
    </source>
</evidence>
<proteinExistence type="evidence at transcript level"/>
<dbReference type="OrthoDB" id="7869667at2759"/>
<evidence type="ECO:0008006" key="3">
    <source>
        <dbReference type="Google" id="ProtNLM"/>
    </source>
</evidence>
<organism evidence="2">
    <name type="scientific">Ceratitis capitata</name>
    <name type="common">Mediterranean fruit fly</name>
    <name type="synonym">Tephritis capitata</name>
    <dbReference type="NCBI Taxonomy" id="7213"/>
    <lineage>
        <taxon>Eukaryota</taxon>
        <taxon>Metazoa</taxon>
        <taxon>Ecdysozoa</taxon>
        <taxon>Arthropoda</taxon>
        <taxon>Hexapoda</taxon>
        <taxon>Insecta</taxon>
        <taxon>Pterygota</taxon>
        <taxon>Neoptera</taxon>
        <taxon>Endopterygota</taxon>
        <taxon>Diptera</taxon>
        <taxon>Brachycera</taxon>
        <taxon>Muscomorpha</taxon>
        <taxon>Tephritoidea</taxon>
        <taxon>Tephritidae</taxon>
        <taxon>Ceratitis</taxon>
        <taxon>Ceratitis</taxon>
    </lineage>
</organism>
<feature type="region of interest" description="Disordered" evidence="1">
    <location>
        <begin position="1"/>
        <end position="71"/>
    </location>
</feature>
<protein>
    <recommendedName>
        <fullName evidence="3">Coat protein</fullName>
    </recommendedName>
</protein>
<reference evidence="2" key="2">
    <citation type="journal article" date="2014" name="BMC Genomics">
        <title>A genomic perspective to assessing quality of mass-reared SIT flies used in Mediterranean fruit fly (Ceratitis capitata) eradication in California.</title>
        <authorList>
            <person name="Calla B."/>
            <person name="Hall B."/>
            <person name="Hou S."/>
            <person name="Geib S.M."/>
        </authorList>
    </citation>
    <scope>NUCLEOTIDE SEQUENCE</scope>
</reference>
<evidence type="ECO:0000313" key="2">
    <source>
        <dbReference type="EMBL" id="JAC03143.1"/>
    </source>
</evidence>
<accession>W8BVD2</accession>
<dbReference type="AlphaFoldDB" id="W8BVD2"/>
<feature type="compositionally biased region" description="Basic and acidic residues" evidence="1">
    <location>
        <begin position="1"/>
        <end position="29"/>
    </location>
</feature>
<dbReference type="EMBL" id="GAMC01003413">
    <property type="protein sequence ID" value="JAC03143.1"/>
    <property type="molecule type" value="mRNA"/>
</dbReference>
<feature type="compositionally biased region" description="Polar residues" evidence="1">
    <location>
        <begin position="52"/>
        <end position="62"/>
    </location>
</feature>
<reference evidence="2" key="1">
    <citation type="submission" date="2013-07" db="EMBL/GenBank/DDBJ databases">
        <authorList>
            <person name="Geib S."/>
        </authorList>
    </citation>
    <scope>NUCLEOTIDE SEQUENCE</scope>
</reference>
<sequence length="949" mass="107098">MRRMGRVERVPHHDLIPNPKDRREVHNQKTVEQYTPMRVDFGGGNSGRDTKPVNNSESCTNVSHKDTARTQSHLDHLSAEVLSIIAQMFIDPIPNPTPSGLEYLPSGTETPINELKNGFAKYSPVMWADPLLPYELIVMTESSSHNNVPAVEVDVCNKYADLSPALRLSPLGEQVKRISGMVNDLHDLYIFAPHIVGLVPLLTIMDSCDLWTTPSLDEAAIVRLLLLQTLTIDAHQQVYVSSAINQFAINMNVKRTDCKLVWTPAIDTSEKLQIGVATSTSNLYFRTIDEYAALFSGLATDTVQIRDKTESEVDFSDIVFIPVKWAWRGQAWLVPYILSFTTTSWWNHAVTVDVTYSNAVAEKTAGTLMKARFLPRASTVYIPGHYKTICLIIVDSTQQSLQDAQNYPLCRGIEATRQGNFDFAKQIYAYLGRRTDDYVRRMRVTDITQALNRMKEHMCTPMEFRKLHVKTSVLATSKFNGYGCYPNPDPPPRVTGDREADRNNIFGPAQFNAKNDIKVADYVLPDLASLTIADRTNRLLAHQTWRCDPLGYLAYGLVNTSRDASHKPCLYEYRAGCIQYQLGQASSIIRILRVCGIFSQDPDPDKYISREPFDVFNTTIGYGSLIIGLTNWAFVQLGVSIFEHNRLSKTWRLLPDQYLELWPSLTDGFAIRSSEFMDRLVDIEKYKLLWGWISNISTLPENVNLSWMDTHYSWNCPWWYVAAIATKFGHIFKIKTGRNSEFLADKNRNSSNNMIGWLLLPNVCAPYELSLLTSSKQYEKKICSSKPAFFDILTPTFNGKSETYNFISWDLTQVLDSKKTEFRSKAHTSPPHTAGIVELNVIILPTARMSKMQTYPRAFVASGNRVDGFKEMPCVSGGLKWPNVPSDWVLKVGLAVLPHLKGGASTFGPYVLSVDDYSKGYQEIEGVELQHGTHDSALDPLDHEQLKQG</sequence>